<feature type="active site" description="Proton acceptor" evidence="8">
    <location>
        <position position="199"/>
    </location>
</feature>
<dbReference type="GO" id="GO:0006518">
    <property type="term" value="P:peptide metabolic process"/>
    <property type="evidence" value="ECO:0007669"/>
    <property type="project" value="InterPro"/>
</dbReference>
<keyword evidence="3 9" id="KW-0479">Metal-binding</keyword>
<reference evidence="11 12" key="1">
    <citation type="submission" date="2013-04" db="EMBL/GenBank/DDBJ databases">
        <title>The Genome Sequence of Sutterella wadsworthensis HGA0223.</title>
        <authorList>
            <consortium name="The Broad Institute Genomics Platform"/>
            <person name="Earl A."/>
            <person name="Ward D."/>
            <person name="Feldgarden M."/>
            <person name="Gevers D."/>
            <person name="Schmidt T.M."/>
            <person name="Dover J."/>
            <person name="Dai D."/>
            <person name="Walker B."/>
            <person name="Young S."/>
            <person name="Zeng Q."/>
            <person name="Gargeya S."/>
            <person name="Fitzgerald M."/>
            <person name="Haas B."/>
            <person name="Abouelleil A."/>
            <person name="Allen A.W."/>
            <person name="Alvarado L."/>
            <person name="Arachchi H.M."/>
            <person name="Berlin A.M."/>
            <person name="Chapman S.B."/>
            <person name="Gainer-Dewar J."/>
            <person name="Goldberg J."/>
            <person name="Griggs A."/>
            <person name="Gujja S."/>
            <person name="Hansen M."/>
            <person name="Howarth C."/>
            <person name="Imamovic A."/>
            <person name="Ireland A."/>
            <person name="Larimer J."/>
            <person name="McCowan C."/>
            <person name="Murphy C."/>
            <person name="Pearson M."/>
            <person name="Poon T.W."/>
            <person name="Priest M."/>
            <person name="Roberts A."/>
            <person name="Saif S."/>
            <person name="Shea T."/>
            <person name="Sisk P."/>
            <person name="Sykes S."/>
            <person name="Wortman J."/>
            <person name="Nusbaum C."/>
            <person name="Birren B."/>
        </authorList>
    </citation>
    <scope>NUCLEOTIDE SEQUENCE [LARGE SCALE GENOMIC DNA]</scope>
    <source>
        <strain evidence="11 12">HGA0223</strain>
    </source>
</reference>
<dbReference type="CDD" id="cd03892">
    <property type="entry name" value="M20_peptT"/>
    <property type="match status" value="1"/>
</dbReference>
<organism evidence="11 12">
    <name type="scientific">Sutterella wadsworthensis HGA0223</name>
    <dbReference type="NCBI Taxonomy" id="1203554"/>
    <lineage>
        <taxon>Bacteria</taxon>
        <taxon>Pseudomonadati</taxon>
        <taxon>Pseudomonadota</taxon>
        <taxon>Betaproteobacteria</taxon>
        <taxon>Burkholderiales</taxon>
        <taxon>Sutterellaceae</taxon>
        <taxon>Sutterella</taxon>
    </lineage>
</organism>
<evidence type="ECO:0000256" key="6">
    <source>
        <dbReference type="ARBA" id="ARBA00023049"/>
    </source>
</evidence>
<dbReference type="Pfam" id="PF07687">
    <property type="entry name" value="M20_dimer"/>
    <property type="match status" value="1"/>
</dbReference>
<dbReference type="PATRIC" id="fig|1203554.3.peg.1178"/>
<dbReference type="PANTHER" id="PTHR42994:SF1">
    <property type="entry name" value="PEPTIDASE T"/>
    <property type="match status" value="1"/>
</dbReference>
<dbReference type="AlphaFoldDB" id="S3BJ99"/>
<dbReference type="NCBIfam" id="NF009920">
    <property type="entry name" value="PRK13381.1"/>
    <property type="match status" value="1"/>
</dbReference>
<keyword evidence="12" id="KW-1185">Reference proteome</keyword>
<dbReference type="InterPro" id="IPR036264">
    <property type="entry name" value="Bact_exopeptidase_dim_dom"/>
</dbReference>
<feature type="binding site" evidence="9">
    <location>
        <position position="200"/>
    </location>
    <ligand>
        <name>Zn(2+)</name>
        <dbReference type="ChEBI" id="CHEBI:29105"/>
        <label>2</label>
    </ligand>
</feature>
<evidence type="ECO:0000256" key="4">
    <source>
        <dbReference type="ARBA" id="ARBA00022801"/>
    </source>
</evidence>
<dbReference type="NCBIfam" id="NF003976">
    <property type="entry name" value="PRK05469.1"/>
    <property type="match status" value="1"/>
</dbReference>
<dbReference type="EMBL" id="ATCF01000016">
    <property type="protein sequence ID" value="EPD99460.1"/>
    <property type="molecule type" value="Genomic_DNA"/>
</dbReference>
<feature type="domain" description="Peptidase M20 dimerisation" evidence="10">
    <location>
        <begin position="232"/>
        <end position="334"/>
    </location>
</feature>
<dbReference type="GO" id="GO:0006508">
    <property type="term" value="P:proteolysis"/>
    <property type="evidence" value="ECO:0007669"/>
    <property type="project" value="UniProtKB-UniRule"/>
</dbReference>
<evidence type="ECO:0000256" key="7">
    <source>
        <dbReference type="NCBIfam" id="TIGR01882"/>
    </source>
</evidence>
<name>S3BJ99_9BURK</name>
<dbReference type="InterPro" id="IPR002933">
    <property type="entry name" value="Peptidase_M20"/>
</dbReference>
<keyword evidence="5 9" id="KW-0862">Zinc</keyword>
<feature type="binding site" evidence="9">
    <location>
        <position position="165"/>
    </location>
    <ligand>
        <name>Zn(2+)</name>
        <dbReference type="ChEBI" id="CHEBI:29105"/>
        <label>1</label>
    </ligand>
</feature>
<dbReference type="eggNOG" id="COG2195">
    <property type="taxonomic scope" value="Bacteria"/>
</dbReference>
<dbReference type="GO" id="GO:0045148">
    <property type="term" value="F:tripeptide aminopeptidase activity"/>
    <property type="evidence" value="ECO:0007669"/>
    <property type="project" value="UniProtKB-UniRule"/>
</dbReference>
<dbReference type="PROSITE" id="PS00758">
    <property type="entry name" value="ARGE_DAPE_CPG2_1"/>
    <property type="match status" value="1"/>
</dbReference>
<dbReference type="GO" id="GO:0005829">
    <property type="term" value="C:cytosol"/>
    <property type="evidence" value="ECO:0007669"/>
    <property type="project" value="TreeGrafter"/>
</dbReference>
<dbReference type="InterPro" id="IPR011650">
    <property type="entry name" value="Peptidase_M20_dimer"/>
</dbReference>
<dbReference type="PROSITE" id="PS00759">
    <property type="entry name" value="ARGE_DAPE_CPG2_2"/>
    <property type="match status" value="1"/>
</dbReference>
<dbReference type="SUPFAM" id="SSF55031">
    <property type="entry name" value="Bacterial exopeptidase dimerisation domain"/>
    <property type="match status" value="1"/>
</dbReference>
<proteinExistence type="inferred from homology"/>
<dbReference type="InterPro" id="IPR010161">
    <property type="entry name" value="Peptidase_M20B"/>
</dbReference>
<evidence type="ECO:0000313" key="12">
    <source>
        <dbReference type="Proteomes" id="UP000014400"/>
    </source>
</evidence>
<keyword evidence="2" id="KW-0645">Protease</keyword>
<evidence type="ECO:0000256" key="5">
    <source>
        <dbReference type="ARBA" id="ARBA00022833"/>
    </source>
</evidence>
<accession>S3BJ99</accession>
<dbReference type="Gene3D" id="3.30.70.360">
    <property type="match status" value="1"/>
</dbReference>
<dbReference type="Pfam" id="PF01546">
    <property type="entry name" value="Peptidase_M20"/>
    <property type="match status" value="1"/>
</dbReference>
<dbReference type="InterPro" id="IPR001261">
    <property type="entry name" value="ArgE/DapE_CS"/>
</dbReference>
<feature type="binding site" evidence="9">
    <location>
        <position position="404"/>
    </location>
    <ligand>
        <name>Zn(2+)</name>
        <dbReference type="ChEBI" id="CHEBI:29105"/>
        <label>2</label>
    </ligand>
</feature>
<feature type="binding site" evidence="9">
    <location>
        <position position="103"/>
    </location>
    <ligand>
        <name>Zn(2+)</name>
        <dbReference type="ChEBI" id="CHEBI:29105"/>
        <label>1</label>
    </ligand>
</feature>
<evidence type="ECO:0000256" key="9">
    <source>
        <dbReference type="PIRSR" id="PIRSR037215-2"/>
    </source>
</evidence>
<dbReference type="STRING" id="1203554.HMPREF1476_01139"/>
<dbReference type="Gene3D" id="3.40.630.10">
    <property type="entry name" value="Zn peptidases"/>
    <property type="match status" value="1"/>
</dbReference>
<comment type="similarity">
    <text evidence="1">Belongs to the peptidase M20B family.</text>
</comment>
<protein>
    <recommendedName>
        <fullName evidence="7">Peptidase T</fullName>
        <ecNumber evidence="7">3.4.11.4</ecNumber>
    </recommendedName>
</protein>
<evidence type="ECO:0000259" key="10">
    <source>
        <dbReference type="Pfam" id="PF07687"/>
    </source>
</evidence>
<dbReference type="Proteomes" id="UP000014400">
    <property type="component" value="Unassembled WGS sequence"/>
</dbReference>
<dbReference type="GO" id="GO:0008237">
    <property type="term" value="F:metallopeptidase activity"/>
    <property type="evidence" value="ECO:0007669"/>
    <property type="project" value="UniProtKB-KW"/>
</dbReference>
<keyword evidence="6" id="KW-0482">Metalloprotease</keyword>
<evidence type="ECO:0000256" key="2">
    <source>
        <dbReference type="ARBA" id="ARBA00022670"/>
    </source>
</evidence>
<dbReference type="EC" id="3.4.11.4" evidence="7"/>
<dbReference type="PANTHER" id="PTHR42994">
    <property type="entry name" value="PEPTIDASE T"/>
    <property type="match status" value="1"/>
</dbReference>
<evidence type="ECO:0000256" key="3">
    <source>
        <dbReference type="ARBA" id="ARBA00022723"/>
    </source>
</evidence>
<gene>
    <name evidence="11" type="ORF">HMPREF1476_01139</name>
</gene>
<dbReference type="PIRSF" id="PIRSF037215">
    <property type="entry name" value="Peptidase_M20B"/>
    <property type="match status" value="1"/>
</dbReference>
<feature type="active site" evidence="8">
    <location>
        <position position="105"/>
    </location>
</feature>
<dbReference type="GO" id="GO:0008270">
    <property type="term" value="F:zinc ion binding"/>
    <property type="evidence" value="ECO:0007669"/>
    <property type="project" value="InterPro"/>
</dbReference>
<evidence type="ECO:0000256" key="8">
    <source>
        <dbReference type="PIRSR" id="PIRSR037215-1"/>
    </source>
</evidence>
<evidence type="ECO:0000256" key="1">
    <source>
        <dbReference type="ARBA" id="ARBA00009692"/>
    </source>
</evidence>
<feature type="binding site" evidence="9">
    <location>
        <position position="222"/>
    </location>
    <ligand>
        <name>Zn(2+)</name>
        <dbReference type="ChEBI" id="CHEBI:29105"/>
        <label>1</label>
    </ligand>
</feature>
<feature type="binding site" evidence="9">
    <location>
        <position position="165"/>
    </location>
    <ligand>
        <name>Zn(2+)</name>
        <dbReference type="ChEBI" id="CHEBI:29105"/>
        <label>2</label>
    </ligand>
</feature>
<dbReference type="SUPFAM" id="SSF53187">
    <property type="entry name" value="Zn-dependent exopeptidases"/>
    <property type="match status" value="1"/>
</dbReference>
<comment type="cofactor">
    <cofactor evidence="9">
        <name>Zn(2+)</name>
        <dbReference type="ChEBI" id="CHEBI:29105"/>
    </cofactor>
    <text evidence="9">Binds 2 Zn(2+) ions per subunit.</text>
</comment>
<sequence>MALDDASLSIIQLLLRDFAAMTHSAPNVLERFLRYVQFDTQSDETSAAAPSTAKQLKLAEALTDELHQLGIGNAVIGQGGIVYAHIPASPGCEHLPAVGFIAHMDTSPDASGCQVKPQIIRFDGTDVLLNQTEGICFPVERFPEIKKYIGEDVIFTDGTTLLGADDKSGIAAIMDMAAKITADPTIAHAKLCIAFTPDEEIGRGTDNFDLERFGADWAVTIDGGEVGTLESENFNAGSAVVDFQGVGVHPGSSKGKMVNALRMAAAFIDALPADMAPETTEGREGFLHPNQLEGTVTHAKLHLLIRDHDRALYEEKKVLLERIAEDIQSRFPNGTVTLSVKDSYENMKPYIDRVPAVMEHVRAAYRAAGLEPIEEPIRGGTDGARLSVMGLPCPNVFTGGLNYHGIYECLPVKSLELAANVAFELAVQSGKK</sequence>
<keyword evidence="4" id="KW-0378">Hydrolase</keyword>
<dbReference type="HOGENOM" id="CLU_053676_0_0_4"/>
<comment type="caution">
    <text evidence="11">The sequence shown here is derived from an EMBL/GenBank/DDBJ whole genome shotgun (WGS) entry which is preliminary data.</text>
</comment>
<evidence type="ECO:0000313" key="11">
    <source>
        <dbReference type="EMBL" id="EPD99460.1"/>
    </source>
</evidence>
<dbReference type="NCBIfam" id="TIGR01882">
    <property type="entry name" value="peptidase-T"/>
    <property type="match status" value="1"/>
</dbReference>